<evidence type="ECO:0000256" key="5">
    <source>
        <dbReference type="ARBA" id="ARBA00022917"/>
    </source>
</evidence>
<proteinExistence type="inferred from homology"/>
<dbReference type="HAMAP" id="MF_00123">
    <property type="entry name" value="Arg_tRNA_synth"/>
    <property type="match status" value="1"/>
</dbReference>
<dbReference type="PANTHER" id="PTHR11956">
    <property type="entry name" value="ARGINYL-TRNA SYNTHETASE"/>
    <property type="match status" value="1"/>
</dbReference>
<reference evidence="13" key="1">
    <citation type="journal article" date="2019" name="Int. J. Syst. Evol. Microbiol.">
        <title>The Global Catalogue of Microorganisms (GCM) 10K type strain sequencing project: providing services to taxonomists for standard genome sequencing and annotation.</title>
        <authorList>
            <consortium name="The Broad Institute Genomics Platform"/>
            <consortium name="The Broad Institute Genome Sequencing Center for Infectious Disease"/>
            <person name="Wu L."/>
            <person name="Ma J."/>
        </authorList>
    </citation>
    <scope>NUCLEOTIDE SEQUENCE [LARGE SCALE GENOMIC DNA]</scope>
    <source>
        <strain evidence="13">CGMCC 1.12942</strain>
    </source>
</reference>
<sequence length="560" mass="64070">MDIQLMVTQALKESLGQATNHNIALVIEKPKNSAFGDYAIPCFTWAKAFKRSPQEIAQQIASSIHHPLFAKVHAVGPYVNVFLDRKRISQELLNQIVLQKGDYGSNNDGENRNVPIDLSGPNIAKPFSMGHLRSTVIGNAIANLAAKNGYRPIRINHLGDWGTQFGKLIVAYLKWGDEEKVRQQPIAELLRLYVKFHEEAEKHPELNEEGRRTFKKLEDGDQQTRELWSWFREESLKEFFRIYHLLDVSFDYLHGEAFYNDKMDEVMEMLTEKGLIEESEGALVVKLDEVDLPPCLIQKSDGATIYATRDLATALYRKRNFDFSRSLYVVGSEQTLHFKQIKQVLRKAGFDWANDMVHIPFGMMLQNGKKMSTRKGRVILLEEVLNQVVDLAYQIINQKNPALENKHEVAKQVGIGAVIFQDLKNFRTNDVDFSFEQMLNFDGETGPYLQYTHARCHSLLRKAGNFVPKTGHSLDEEEAWPIISLLSQFGEVTKQAWEDYDPSKIARYALNLARAFNSYYVKVRILGSEDREARLHLVFSVATVIEECLRILGIKSPKSM</sequence>
<dbReference type="RefSeq" id="WP_379864870.1">
    <property type="nucleotide sequence ID" value="NZ_JBHTBW010000027.1"/>
</dbReference>
<evidence type="ECO:0000313" key="12">
    <source>
        <dbReference type="EMBL" id="MFC7441570.1"/>
    </source>
</evidence>
<evidence type="ECO:0000256" key="8">
    <source>
        <dbReference type="HAMAP-Rule" id="MF_00123"/>
    </source>
</evidence>
<dbReference type="SMART" id="SM00836">
    <property type="entry name" value="DALR_1"/>
    <property type="match status" value="1"/>
</dbReference>
<dbReference type="Pfam" id="PF00750">
    <property type="entry name" value="tRNA-synt_1d"/>
    <property type="match status" value="1"/>
</dbReference>
<dbReference type="InterPro" id="IPR009080">
    <property type="entry name" value="tRNAsynth_Ia_anticodon-bd"/>
</dbReference>
<dbReference type="SUPFAM" id="SSF52374">
    <property type="entry name" value="Nucleotidylyl transferase"/>
    <property type="match status" value="1"/>
</dbReference>
<organism evidence="12 13">
    <name type="scientific">Laceyella putida</name>
    <dbReference type="NCBI Taxonomy" id="110101"/>
    <lineage>
        <taxon>Bacteria</taxon>
        <taxon>Bacillati</taxon>
        <taxon>Bacillota</taxon>
        <taxon>Bacilli</taxon>
        <taxon>Bacillales</taxon>
        <taxon>Thermoactinomycetaceae</taxon>
        <taxon>Laceyella</taxon>
    </lineage>
</organism>
<dbReference type="Gene3D" id="1.10.730.10">
    <property type="entry name" value="Isoleucyl-tRNA Synthetase, Domain 1"/>
    <property type="match status" value="1"/>
</dbReference>
<dbReference type="NCBIfam" id="TIGR00456">
    <property type="entry name" value="argS"/>
    <property type="match status" value="1"/>
</dbReference>
<dbReference type="CDD" id="cd07956">
    <property type="entry name" value="Anticodon_Ia_Arg"/>
    <property type="match status" value="1"/>
</dbReference>
<keyword evidence="5 8" id="KW-0648">Protein biosynthesis</keyword>
<dbReference type="InterPro" id="IPR001278">
    <property type="entry name" value="Arg-tRNA-ligase"/>
</dbReference>
<dbReference type="InterPro" id="IPR005148">
    <property type="entry name" value="Arg-tRNA-synth_N"/>
</dbReference>
<dbReference type="Gene3D" id="3.30.1360.70">
    <property type="entry name" value="Arginyl tRNA synthetase N-terminal domain"/>
    <property type="match status" value="1"/>
</dbReference>
<dbReference type="PRINTS" id="PR01038">
    <property type="entry name" value="TRNASYNTHARG"/>
</dbReference>
<evidence type="ECO:0000256" key="6">
    <source>
        <dbReference type="ARBA" id="ARBA00023146"/>
    </source>
</evidence>
<dbReference type="PANTHER" id="PTHR11956:SF5">
    <property type="entry name" value="ARGININE--TRNA LIGASE, CYTOPLASMIC"/>
    <property type="match status" value="1"/>
</dbReference>
<dbReference type="SMART" id="SM01016">
    <property type="entry name" value="Arg_tRNA_synt_N"/>
    <property type="match status" value="1"/>
</dbReference>
<dbReference type="EMBL" id="JBHTBW010000027">
    <property type="protein sequence ID" value="MFC7441570.1"/>
    <property type="molecule type" value="Genomic_DNA"/>
</dbReference>
<keyword evidence="8" id="KW-0963">Cytoplasm</keyword>
<feature type="domain" description="DALR anticodon binding" evidence="10">
    <location>
        <begin position="449"/>
        <end position="560"/>
    </location>
</feature>
<name>A0ABW2RKS9_9BACL</name>
<evidence type="ECO:0000256" key="4">
    <source>
        <dbReference type="ARBA" id="ARBA00022840"/>
    </source>
</evidence>
<dbReference type="Gene3D" id="3.40.50.620">
    <property type="entry name" value="HUPs"/>
    <property type="match status" value="1"/>
</dbReference>
<dbReference type="GO" id="GO:0004814">
    <property type="term" value="F:arginine-tRNA ligase activity"/>
    <property type="evidence" value="ECO:0007669"/>
    <property type="project" value="UniProtKB-EC"/>
</dbReference>
<dbReference type="CDD" id="cd00671">
    <property type="entry name" value="ArgRS_core"/>
    <property type="match status" value="1"/>
</dbReference>
<feature type="short sequence motif" description="'HIGH' region" evidence="8">
    <location>
        <begin position="121"/>
        <end position="131"/>
    </location>
</feature>
<evidence type="ECO:0000313" key="13">
    <source>
        <dbReference type="Proteomes" id="UP001596500"/>
    </source>
</evidence>
<gene>
    <name evidence="8 12" type="primary">argS</name>
    <name evidence="12" type="ORF">ACFQNG_10460</name>
</gene>
<dbReference type="EC" id="6.1.1.19" evidence="8"/>
<evidence type="ECO:0000256" key="2">
    <source>
        <dbReference type="ARBA" id="ARBA00022598"/>
    </source>
</evidence>
<evidence type="ECO:0000256" key="7">
    <source>
        <dbReference type="ARBA" id="ARBA00049339"/>
    </source>
</evidence>
<evidence type="ECO:0000256" key="9">
    <source>
        <dbReference type="RuleBase" id="RU363038"/>
    </source>
</evidence>
<keyword evidence="13" id="KW-1185">Reference proteome</keyword>
<dbReference type="InterPro" id="IPR036695">
    <property type="entry name" value="Arg-tRNA-synth_N_sf"/>
</dbReference>
<keyword evidence="3 8" id="KW-0547">Nucleotide-binding</keyword>
<dbReference type="SUPFAM" id="SSF47323">
    <property type="entry name" value="Anticodon-binding domain of a subclass of class I aminoacyl-tRNA synthetases"/>
    <property type="match status" value="1"/>
</dbReference>
<evidence type="ECO:0000259" key="11">
    <source>
        <dbReference type="SMART" id="SM01016"/>
    </source>
</evidence>
<keyword evidence="6 8" id="KW-0030">Aminoacyl-tRNA synthetase</keyword>
<keyword evidence="2 8" id="KW-0436">Ligase</keyword>
<feature type="domain" description="Arginyl tRNA synthetase N-terminal" evidence="11">
    <location>
        <begin position="1"/>
        <end position="83"/>
    </location>
</feature>
<comment type="subunit">
    <text evidence="8">Monomer.</text>
</comment>
<dbReference type="Pfam" id="PF05746">
    <property type="entry name" value="DALR_1"/>
    <property type="match status" value="1"/>
</dbReference>
<dbReference type="Proteomes" id="UP001596500">
    <property type="component" value="Unassembled WGS sequence"/>
</dbReference>
<comment type="similarity">
    <text evidence="1 8 9">Belongs to the class-I aminoacyl-tRNA synthetase family.</text>
</comment>
<keyword evidence="4 8" id="KW-0067">ATP-binding</keyword>
<dbReference type="InterPro" id="IPR035684">
    <property type="entry name" value="ArgRS_core"/>
</dbReference>
<evidence type="ECO:0000256" key="3">
    <source>
        <dbReference type="ARBA" id="ARBA00022741"/>
    </source>
</evidence>
<dbReference type="InterPro" id="IPR008909">
    <property type="entry name" value="DALR_anticod-bd"/>
</dbReference>
<dbReference type="SUPFAM" id="SSF55190">
    <property type="entry name" value="Arginyl-tRNA synthetase (ArgRS), N-terminal 'additional' domain"/>
    <property type="match status" value="1"/>
</dbReference>
<protein>
    <recommendedName>
        <fullName evidence="8">Arginine--tRNA ligase</fullName>
        <ecNumber evidence="8">6.1.1.19</ecNumber>
    </recommendedName>
    <alternativeName>
        <fullName evidence="8">Arginyl-tRNA synthetase</fullName>
        <shortName evidence="8">ArgRS</shortName>
    </alternativeName>
</protein>
<comment type="caution">
    <text evidence="12">The sequence shown here is derived from an EMBL/GenBank/DDBJ whole genome shotgun (WGS) entry which is preliminary data.</text>
</comment>
<comment type="subcellular location">
    <subcellularLocation>
        <location evidence="8">Cytoplasm</location>
    </subcellularLocation>
</comment>
<dbReference type="InterPro" id="IPR014729">
    <property type="entry name" value="Rossmann-like_a/b/a_fold"/>
</dbReference>
<evidence type="ECO:0000256" key="1">
    <source>
        <dbReference type="ARBA" id="ARBA00005594"/>
    </source>
</evidence>
<dbReference type="Pfam" id="PF03485">
    <property type="entry name" value="Arg_tRNA_synt_N"/>
    <property type="match status" value="1"/>
</dbReference>
<comment type="catalytic activity">
    <reaction evidence="7 8">
        <text>tRNA(Arg) + L-arginine + ATP = L-arginyl-tRNA(Arg) + AMP + diphosphate</text>
        <dbReference type="Rhea" id="RHEA:20301"/>
        <dbReference type="Rhea" id="RHEA-COMP:9658"/>
        <dbReference type="Rhea" id="RHEA-COMP:9673"/>
        <dbReference type="ChEBI" id="CHEBI:30616"/>
        <dbReference type="ChEBI" id="CHEBI:32682"/>
        <dbReference type="ChEBI" id="CHEBI:33019"/>
        <dbReference type="ChEBI" id="CHEBI:78442"/>
        <dbReference type="ChEBI" id="CHEBI:78513"/>
        <dbReference type="ChEBI" id="CHEBI:456215"/>
        <dbReference type="EC" id="6.1.1.19"/>
    </reaction>
</comment>
<accession>A0ABW2RKS9</accession>
<evidence type="ECO:0000259" key="10">
    <source>
        <dbReference type="SMART" id="SM00836"/>
    </source>
</evidence>